<evidence type="ECO:0000313" key="2">
    <source>
        <dbReference type="Proteomes" id="UP000467305"/>
    </source>
</evidence>
<keyword evidence="2" id="KW-1185">Reference proteome</keyword>
<proteinExistence type="predicted"/>
<dbReference type="AlphaFoldDB" id="A0A7J5A8L5"/>
<sequence length="59" mass="6754">MLKNISNLGTELSKKEQKQVHGGRWGTCNTALDCKKRWANHPIFANEGFNCWLGYCEIL</sequence>
<evidence type="ECO:0008006" key="3">
    <source>
        <dbReference type="Google" id="ProtNLM"/>
    </source>
</evidence>
<dbReference type="RefSeq" id="WP_150901252.1">
    <property type="nucleotide sequence ID" value="NZ_WAAU01000034.1"/>
</dbReference>
<organism evidence="1 2">
    <name type="scientific">Tenacibaculum aiptasiae</name>
    <dbReference type="NCBI Taxonomy" id="426481"/>
    <lineage>
        <taxon>Bacteria</taxon>
        <taxon>Pseudomonadati</taxon>
        <taxon>Bacteroidota</taxon>
        <taxon>Flavobacteriia</taxon>
        <taxon>Flavobacteriales</taxon>
        <taxon>Flavobacteriaceae</taxon>
        <taxon>Tenacibaculum</taxon>
    </lineage>
</organism>
<evidence type="ECO:0000313" key="1">
    <source>
        <dbReference type="EMBL" id="KAB1153479.1"/>
    </source>
</evidence>
<name>A0A7J5A8L5_9FLAO</name>
<accession>A0A7J5A8L5</accession>
<dbReference type="EMBL" id="WAAU01000034">
    <property type="protein sequence ID" value="KAB1153479.1"/>
    <property type="molecule type" value="Genomic_DNA"/>
</dbReference>
<dbReference type="Proteomes" id="UP000467305">
    <property type="component" value="Unassembled WGS sequence"/>
</dbReference>
<protein>
    <recommendedName>
        <fullName evidence="3">Bacteriocin</fullName>
    </recommendedName>
</protein>
<dbReference type="OrthoDB" id="1163785at2"/>
<reference evidence="1 2" key="1">
    <citation type="submission" date="2019-09" db="EMBL/GenBank/DDBJ databases">
        <authorList>
            <person name="Cao W.R."/>
        </authorList>
    </citation>
    <scope>NUCLEOTIDE SEQUENCE [LARGE SCALE GENOMIC DNA]</scope>
    <source>
        <strain evidence="2">a4</strain>
    </source>
</reference>
<comment type="caution">
    <text evidence="1">The sequence shown here is derived from an EMBL/GenBank/DDBJ whole genome shotgun (WGS) entry which is preliminary data.</text>
</comment>
<gene>
    <name evidence="1" type="ORF">F7018_16745</name>
</gene>